<sequence>MNLSLYFKKFFNNSQASGIILIFCVLISLLIANSSLAENFQHFLDQEVGTHLFGLEYPVSIWINDGLMAVFFLLVGLEIKRELVEGELSSFKNASLPIFAAVGGMLVPAVIFSIFNSGTEYSNGWGIPMATDIAFSLAIISMLGKKIPNSIKIFLAALAIVDDLGAILVIAIFYTEQIHWTYLLLSFGVTALLFILNFLKVTKTIFYIIPGLFLWYFLHHSGIHATIAGVLLAFSIPTNASNVEISPLEKLEHQLHIPVSFMIMPVFALTNTNITFSSDMVSGITSTLGLGIICGLILGKLIGINAFSLIAIKLKLSSLPQNSNWLQMIGVGLLAGIGFTMSIFIALLSFKDEILIQDEAKFAILIASFIAAILGFIILSISSKGNMEPEED</sequence>
<dbReference type="PATRIC" id="fig|1324352.5.peg.3258"/>
<evidence type="ECO:0000256" key="1">
    <source>
        <dbReference type="ARBA" id="ARBA00004429"/>
    </source>
</evidence>
<evidence type="ECO:0000313" key="7">
    <source>
        <dbReference type="EMBL" id="AKK73848.1"/>
    </source>
</evidence>
<organism evidence="7 9">
    <name type="scientific">Chryseobacterium gallinarum</name>
    <dbReference type="NCBI Taxonomy" id="1324352"/>
    <lineage>
        <taxon>Bacteria</taxon>
        <taxon>Pseudomonadati</taxon>
        <taxon>Bacteroidota</taxon>
        <taxon>Flavobacteriia</taxon>
        <taxon>Flavobacteriales</taxon>
        <taxon>Weeksellaceae</taxon>
        <taxon>Chryseobacterium group</taxon>
        <taxon>Chryseobacterium</taxon>
    </lineage>
</organism>
<feature type="transmembrane region" description="Helical" evidence="6">
    <location>
        <begin position="288"/>
        <end position="312"/>
    </location>
</feature>
<dbReference type="KEGG" id="cgn:OK18_15630"/>
<dbReference type="GO" id="GO:0006885">
    <property type="term" value="P:regulation of pH"/>
    <property type="evidence" value="ECO:0007669"/>
    <property type="project" value="UniProtKB-UniRule"/>
</dbReference>
<protein>
    <recommendedName>
        <fullName evidence="6">Na(+)/H(+) antiporter NhaA</fullName>
    </recommendedName>
    <alternativeName>
        <fullName evidence="6">Sodium/proton antiporter NhaA</fullName>
    </alternativeName>
</protein>
<evidence type="ECO:0000256" key="5">
    <source>
        <dbReference type="ARBA" id="ARBA00023136"/>
    </source>
</evidence>
<feature type="transmembrane region" description="Helical" evidence="6">
    <location>
        <begin position="98"/>
        <end position="119"/>
    </location>
</feature>
<feature type="transmembrane region" description="Helical" evidence="6">
    <location>
        <begin position="362"/>
        <end position="382"/>
    </location>
</feature>
<keyword evidence="6" id="KW-0406">Ion transport</keyword>
<dbReference type="EMBL" id="CP009928">
    <property type="protein sequence ID" value="AKK73848.1"/>
    <property type="molecule type" value="Genomic_DNA"/>
</dbReference>
<feature type="transmembrane region" description="Helical" evidence="6">
    <location>
        <begin position="211"/>
        <end position="235"/>
    </location>
</feature>
<evidence type="ECO:0000313" key="8">
    <source>
        <dbReference type="EMBL" id="QIY90347.1"/>
    </source>
</evidence>
<dbReference type="Pfam" id="PF06965">
    <property type="entry name" value="Na_H_antiport_1"/>
    <property type="match status" value="1"/>
</dbReference>
<dbReference type="Gene3D" id="1.20.1530.10">
    <property type="entry name" value="Na+/H+ antiporter like domain"/>
    <property type="match status" value="1"/>
</dbReference>
<keyword evidence="6" id="KW-0739">Sodium transport</keyword>
<dbReference type="InterPro" id="IPR004670">
    <property type="entry name" value="NhaA"/>
</dbReference>
<dbReference type="EMBL" id="CP050995">
    <property type="protein sequence ID" value="QIY90347.1"/>
    <property type="molecule type" value="Genomic_DNA"/>
</dbReference>
<feature type="transmembrane region" description="Helical" evidence="6">
    <location>
        <begin position="61"/>
        <end position="77"/>
    </location>
</feature>
<comment type="similarity">
    <text evidence="6">Belongs to the NhaA Na(+)/H(+) (TC 2.A.33) antiporter family.</text>
</comment>
<comment type="catalytic activity">
    <reaction evidence="6">
        <text>Na(+)(in) + 2 H(+)(out) = Na(+)(out) + 2 H(+)(in)</text>
        <dbReference type="Rhea" id="RHEA:29251"/>
        <dbReference type="ChEBI" id="CHEBI:15378"/>
        <dbReference type="ChEBI" id="CHEBI:29101"/>
    </reaction>
</comment>
<keyword evidence="6" id="KW-0813">Transport</keyword>
<feature type="transmembrane region" description="Helical" evidence="6">
    <location>
        <begin position="324"/>
        <end position="350"/>
    </location>
</feature>
<feature type="transmembrane region" description="Helical" evidence="6">
    <location>
        <begin position="255"/>
        <end position="276"/>
    </location>
</feature>
<evidence type="ECO:0000313" key="9">
    <source>
        <dbReference type="Proteomes" id="UP000035213"/>
    </source>
</evidence>
<evidence type="ECO:0000256" key="2">
    <source>
        <dbReference type="ARBA" id="ARBA00022475"/>
    </source>
</evidence>
<comment type="subcellular location">
    <subcellularLocation>
        <location evidence="1">Cell inner membrane</location>
        <topology evidence="1">Multi-pass membrane protein</topology>
    </subcellularLocation>
    <subcellularLocation>
        <location evidence="6">Cell membrane</location>
        <topology evidence="6">Multi-pass membrane protein</topology>
    </subcellularLocation>
</comment>
<dbReference type="GO" id="GO:0015385">
    <property type="term" value="F:sodium:proton antiporter activity"/>
    <property type="evidence" value="ECO:0007669"/>
    <property type="project" value="UniProtKB-UniRule"/>
</dbReference>
<dbReference type="PANTHER" id="PTHR30341:SF0">
    <property type="entry name" value="NA(+)_H(+) ANTIPORTER NHAA"/>
    <property type="match status" value="1"/>
</dbReference>
<keyword evidence="10" id="KW-1185">Reference proteome</keyword>
<dbReference type="AlphaFoldDB" id="A0A0G3M774"/>
<dbReference type="Proteomes" id="UP000501570">
    <property type="component" value="Chromosome"/>
</dbReference>
<dbReference type="OrthoDB" id="9808135at2"/>
<feature type="transmembrane region" description="Helical" evidence="6">
    <location>
        <begin position="125"/>
        <end position="144"/>
    </location>
</feature>
<keyword evidence="4 6" id="KW-1133">Transmembrane helix</keyword>
<dbReference type="InterPro" id="IPR023171">
    <property type="entry name" value="Na/H_antiporter_dom_sf"/>
</dbReference>
<keyword evidence="6" id="KW-0050">Antiport</keyword>
<keyword evidence="3 6" id="KW-0812">Transmembrane</keyword>
<evidence type="ECO:0000256" key="4">
    <source>
        <dbReference type="ARBA" id="ARBA00022989"/>
    </source>
</evidence>
<keyword evidence="5 6" id="KW-0472">Membrane</keyword>
<dbReference type="Proteomes" id="UP000035213">
    <property type="component" value="Chromosome"/>
</dbReference>
<name>A0A0G3M774_CHRGL</name>
<dbReference type="HAMAP" id="MF_01844">
    <property type="entry name" value="NhaA"/>
    <property type="match status" value="1"/>
</dbReference>
<dbReference type="GO" id="GO:0005886">
    <property type="term" value="C:plasma membrane"/>
    <property type="evidence" value="ECO:0007669"/>
    <property type="project" value="UniProtKB-SubCell"/>
</dbReference>
<comment type="function">
    <text evidence="6">Na(+)/H(+) antiporter that extrudes sodium in exchange for external protons.</text>
</comment>
<keyword evidence="6" id="KW-0915">Sodium</keyword>
<accession>A0A0G3M774</accession>
<evidence type="ECO:0000256" key="3">
    <source>
        <dbReference type="ARBA" id="ARBA00022692"/>
    </source>
</evidence>
<evidence type="ECO:0000256" key="6">
    <source>
        <dbReference type="HAMAP-Rule" id="MF_01844"/>
    </source>
</evidence>
<gene>
    <name evidence="6 7" type="primary">nhaA</name>
    <name evidence="8" type="ORF">FOB44_06615</name>
    <name evidence="7" type="ORF">OK18_15630</name>
</gene>
<proteinExistence type="inferred from homology"/>
<evidence type="ECO:0000313" key="10">
    <source>
        <dbReference type="Proteomes" id="UP000501570"/>
    </source>
</evidence>
<feature type="transmembrane region" description="Helical" evidence="6">
    <location>
        <begin position="180"/>
        <end position="199"/>
    </location>
</feature>
<dbReference type="STRING" id="1324352.OK18_15630"/>
<reference evidence="8 10" key="2">
    <citation type="submission" date="2019-09" db="EMBL/GenBank/DDBJ databases">
        <title>FDA dAtabase for Regulatory Grade micrObial Sequences (FDA-ARGOS): Supporting development and validation of Infectious Disease Dx tests.</title>
        <authorList>
            <person name="Sciortino C."/>
            <person name="Tallon L."/>
            <person name="Sadzewicz L."/>
            <person name="Vavikolanu K."/>
            <person name="Mehta A."/>
            <person name="Aluvathingal J."/>
            <person name="Nadendla S."/>
            <person name="Nandy P."/>
            <person name="Geyer C."/>
            <person name="Yan Y."/>
            <person name="Sichtig H."/>
        </authorList>
    </citation>
    <scope>NUCLEOTIDE SEQUENCE [LARGE SCALE GENOMIC DNA]</scope>
    <source>
        <strain evidence="8 10">FDAARGOS_636</strain>
    </source>
</reference>
<feature type="transmembrane region" description="Helical" evidence="6">
    <location>
        <begin position="153"/>
        <end position="174"/>
    </location>
</feature>
<reference evidence="7 9" key="1">
    <citation type="submission" date="2014-11" db="EMBL/GenBank/DDBJ databases">
        <authorList>
            <person name="Park G.-S."/>
            <person name="Hong S.-J."/>
            <person name="Jung B.K."/>
            <person name="Khan A.R."/>
            <person name="Kwak Y."/>
            <person name="Shin J.-H."/>
        </authorList>
    </citation>
    <scope>NUCLEOTIDE SEQUENCE [LARGE SCALE GENOMIC DNA]</scope>
    <source>
        <strain evidence="7 9">DSM 27622</strain>
    </source>
</reference>
<keyword evidence="2 6" id="KW-1003">Cell membrane</keyword>
<dbReference type="NCBIfam" id="TIGR00773">
    <property type="entry name" value="NhaA"/>
    <property type="match status" value="1"/>
</dbReference>
<dbReference type="NCBIfam" id="NF007111">
    <property type="entry name" value="PRK09560.1"/>
    <property type="match status" value="1"/>
</dbReference>
<dbReference type="RefSeq" id="WP_053328599.1">
    <property type="nucleotide sequence ID" value="NZ_CP009928.1"/>
</dbReference>
<dbReference type="PANTHER" id="PTHR30341">
    <property type="entry name" value="SODIUM ION/PROTON ANTIPORTER NHAA-RELATED"/>
    <property type="match status" value="1"/>
</dbReference>
<dbReference type="NCBIfam" id="NF007112">
    <property type="entry name" value="PRK09561.1"/>
    <property type="match status" value="1"/>
</dbReference>